<keyword evidence="1" id="KW-0472">Membrane</keyword>
<dbReference type="STRING" id="390807.SAMN04488095_2192"/>
<proteinExistence type="predicted"/>
<evidence type="ECO:0000313" key="2">
    <source>
        <dbReference type="EMBL" id="SFJ10239.1"/>
    </source>
</evidence>
<feature type="transmembrane region" description="Helical" evidence="1">
    <location>
        <begin position="21"/>
        <end position="48"/>
    </location>
</feature>
<organism evidence="2 3">
    <name type="scientific">Jannaschia pohangensis</name>
    <dbReference type="NCBI Taxonomy" id="390807"/>
    <lineage>
        <taxon>Bacteria</taxon>
        <taxon>Pseudomonadati</taxon>
        <taxon>Pseudomonadota</taxon>
        <taxon>Alphaproteobacteria</taxon>
        <taxon>Rhodobacterales</taxon>
        <taxon>Roseobacteraceae</taxon>
        <taxon>Jannaschia</taxon>
    </lineage>
</organism>
<gene>
    <name evidence="2" type="ORF">SAMN04488095_2192</name>
</gene>
<dbReference type="RefSeq" id="WP_092780108.1">
    <property type="nucleotide sequence ID" value="NZ_FORA01000002.1"/>
</dbReference>
<accession>A0A1I3NM28</accession>
<dbReference type="AlphaFoldDB" id="A0A1I3NM28"/>
<sequence length="118" mass="13131">MSNWSPPINLPRLELTAWATLGFLIGYLTMAFLVAPLDLWLGGLWAVWLGLFPDPMSQAVARGFRVLRRWLTYGAIPEATLDRDAPVVAWATRMGAVSAFLTVVLIQTFPGVLLWLMT</sequence>
<keyword evidence="3" id="KW-1185">Reference proteome</keyword>
<name>A0A1I3NM28_9RHOB</name>
<keyword evidence="1" id="KW-0812">Transmembrane</keyword>
<evidence type="ECO:0000313" key="3">
    <source>
        <dbReference type="Proteomes" id="UP000199110"/>
    </source>
</evidence>
<feature type="transmembrane region" description="Helical" evidence="1">
    <location>
        <begin position="96"/>
        <end position="116"/>
    </location>
</feature>
<reference evidence="2 3" key="1">
    <citation type="submission" date="2016-10" db="EMBL/GenBank/DDBJ databases">
        <authorList>
            <person name="de Groot N.N."/>
        </authorList>
    </citation>
    <scope>NUCLEOTIDE SEQUENCE [LARGE SCALE GENOMIC DNA]</scope>
    <source>
        <strain evidence="2 3">DSM 19073</strain>
    </source>
</reference>
<evidence type="ECO:0000256" key="1">
    <source>
        <dbReference type="SAM" id="Phobius"/>
    </source>
</evidence>
<dbReference type="EMBL" id="FORA01000002">
    <property type="protein sequence ID" value="SFJ10239.1"/>
    <property type="molecule type" value="Genomic_DNA"/>
</dbReference>
<keyword evidence="1" id="KW-1133">Transmembrane helix</keyword>
<dbReference type="Proteomes" id="UP000199110">
    <property type="component" value="Unassembled WGS sequence"/>
</dbReference>
<protein>
    <submittedName>
        <fullName evidence="2">Uncharacterized protein</fullName>
    </submittedName>
</protein>